<keyword evidence="1" id="KW-1133">Transmembrane helix</keyword>
<dbReference type="AlphaFoldDB" id="A0A1Q6R2L0"/>
<gene>
    <name evidence="2" type="ORF">BHW43_09710</name>
</gene>
<keyword evidence="1" id="KW-0812">Transmembrane</keyword>
<dbReference type="STRING" id="626940.BHW43_09710"/>
<dbReference type="EMBL" id="MNTG01000044">
    <property type="protein sequence ID" value="OLA36577.1"/>
    <property type="molecule type" value="Genomic_DNA"/>
</dbReference>
<protein>
    <submittedName>
        <fullName evidence="2">Uncharacterized protein</fullName>
    </submittedName>
</protein>
<name>A0A1Q6R2L0_9FIRM</name>
<comment type="caution">
    <text evidence="2">The sequence shown here is derived from an EMBL/GenBank/DDBJ whole genome shotgun (WGS) entry which is preliminary data.</text>
</comment>
<dbReference type="RefSeq" id="WP_303680396.1">
    <property type="nucleotide sequence ID" value="NZ_MNTG01000044.1"/>
</dbReference>
<organism evidence="2 3">
    <name type="scientific">Phascolarctobacterium succinatutens</name>
    <dbReference type="NCBI Taxonomy" id="626940"/>
    <lineage>
        <taxon>Bacteria</taxon>
        <taxon>Bacillati</taxon>
        <taxon>Bacillota</taxon>
        <taxon>Negativicutes</taxon>
        <taxon>Acidaminococcales</taxon>
        <taxon>Acidaminococcaceae</taxon>
        <taxon>Phascolarctobacterium</taxon>
    </lineage>
</organism>
<evidence type="ECO:0000256" key="1">
    <source>
        <dbReference type="SAM" id="Phobius"/>
    </source>
</evidence>
<accession>A0A1Q6R2L0</accession>
<dbReference type="Proteomes" id="UP000186777">
    <property type="component" value="Unassembled WGS sequence"/>
</dbReference>
<reference evidence="2 3" key="1">
    <citation type="journal article" date="2016" name="Nat. Biotechnol.">
        <title>Measurement of bacterial replication rates in microbial communities.</title>
        <authorList>
            <person name="Brown C.T."/>
            <person name="Olm M.R."/>
            <person name="Thomas B.C."/>
            <person name="Banfield J.F."/>
        </authorList>
    </citation>
    <scope>NUCLEOTIDE SEQUENCE [LARGE SCALE GENOMIC DNA]</scope>
    <source>
        <strain evidence="2">46_33</strain>
    </source>
</reference>
<sequence>MIEQSLDAALNSIINVTSGCVITLLITMYRQKKKQNDALKAGLQALLRDRIIQAYNHYVQDKGWIPIYAKESIDACYKSYEALGDNGVIDSLMEQLNELPNYDLKVHDEKCKECKCHA</sequence>
<evidence type="ECO:0000313" key="3">
    <source>
        <dbReference type="Proteomes" id="UP000186777"/>
    </source>
</evidence>
<proteinExistence type="predicted"/>
<feature type="transmembrane region" description="Helical" evidence="1">
    <location>
        <begin position="12"/>
        <end position="29"/>
    </location>
</feature>
<keyword evidence="1" id="KW-0472">Membrane</keyword>
<evidence type="ECO:0000313" key="2">
    <source>
        <dbReference type="EMBL" id="OLA36577.1"/>
    </source>
</evidence>